<organism evidence="3 4">
    <name type="scientific">Naematelia encephala</name>
    <dbReference type="NCBI Taxonomy" id="71784"/>
    <lineage>
        <taxon>Eukaryota</taxon>
        <taxon>Fungi</taxon>
        <taxon>Dikarya</taxon>
        <taxon>Basidiomycota</taxon>
        <taxon>Agaricomycotina</taxon>
        <taxon>Tremellomycetes</taxon>
        <taxon>Tremellales</taxon>
        <taxon>Naemateliaceae</taxon>
        <taxon>Naematelia</taxon>
    </lineage>
</organism>
<feature type="coiled-coil region" evidence="1">
    <location>
        <begin position="184"/>
        <end position="267"/>
    </location>
</feature>
<evidence type="ECO:0000256" key="1">
    <source>
        <dbReference type="SAM" id="Coils"/>
    </source>
</evidence>
<dbReference type="InParanoid" id="A0A1Y2AQX8"/>
<evidence type="ECO:0000313" key="4">
    <source>
        <dbReference type="Proteomes" id="UP000193986"/>
    </source>
</evidence>
<protein>
    <submittedName>
        <fullName evidence="3">Uncharacterized protein</fullName>
    </submittedName>
</protein>
<feature type="compositionally biased region" description="Low complexity" evidence="2">
    <location>
        <begin position="86"/>
        <end position="99"/>
    </location>
</feature>
<sequence length="268" mass="30098">MDFPQYRIPHHPYTGIRQSRSISRRGRGIDLSFSRTSSTAQLKPGAGPYPPAGSSRPVVHLDNLGMSHLIPGTTTLQPELQASMVPSSPDSSTLSSLSSDGDDEIPNRFSSKIQESSTPLKVHDLVRNPQTPKQRNISTSPIPQKVSHPLTSTTRSGRRSKREHIQSQSFGQQRHTTRSKQPAYRSLSLQLREAEAENDRLQYQVDELEEQVGMAVEEEQYQAAKASEYRISFEETLKGLKLKSTRINKLERRIALMARELKVLRSGK</sequence>
<comment type="caution">
    <text evidence="3">The sequence shown here is derived from an EMBL/GenBank/DDBJ whole genome shotgun (WGS) entry which is preliminary data.</text>
</comment>
<feature type="compositionally biased region" description="Polar residues" evidence="2">
    <location>
        <begin position="128"/>
        <end position="142"/>
    </location>
</feature>
<feature type="region of interest" description="Disordered" evidence="2">
    <location>
        <begin position="1"/>
        <end position="59"/>
    </location>
</feature>
<keyword evidence="1" id="KW-0175">Coiled coil</keyword>
<dbReference type="AlphaFoldDB" id="A0A1Y2AQX8"/>
<proteinExistence type="predicted"/>
<feature type="compositionally biased region" description="Polar residues" evidence="2">
    <location>
        <begin position="108"/>
        <end position="119"/>
    </location>
</feature>
<reference evidence="3 4" key="1">
    <citation type="submission" date="2016-07" db="EMBL/GenBank/DDBJ databases">
        <title>Pervasive Adenine N6-methylation of Active Genes in Fungi.</title>
        <authorList>
            <consortium name="DOE Joint Genome Institute"/>
            <person name="Mondo S.J."/>
            <person name="Dannebaum R.O."/>
            <person name="Kuo R.C."/>
            <person name="Labutti K."/>
            <person name="Haridas S."/>
            <person name="Kuo A."/>
            <person name="Salamov A."/>
            <person name="Ahrendt S.R."/>
            <person name="Lipzen A."/>
            <person name="Sullivan W."/>
            <person name="Andreopoulos W.B."/>
            <person name="Clum A."/>
            <person name="Lindquist E."/>
            <person name="Daum C."/>
            <person name="Ramamoorthy G.K."/>
            <person name="Gryganskyi A."/>
            <person name="Culley D."/>
            <person name="Magnuson J.K."/>
            <person name="James T.Y."/>
            <person name="O'Malley M.A."/>
            <person name="Stajich J.E."/>
            <person name="Spatafora J.W."/>
            <person name="Visel A."/>
            <person name="Grigoriev I.V."/>
        </authorList>
    </citation>
    <scope>NUCLEOTIDE SEQUENCE [LARGE SCALE GENOMIC DNA]</scope>
    <source>
        <strain evidence="3 4">68-887.2</strain>
    </source>
</reference>
<keyword evidence="4" id="KW-1185">Reference proteome</keyword>
<dbReference type="Proteomes" id="UP000193986">
    <property type="component" value="Unassembled WGS sequence"/>
</dbReference>
<accession>A0A1Y2AQX8</accession>
<feature type="region of interest" description="Disordered" evidence="2">
    <location>
        <begin position="83"/>
        <end position="184"/>
    </location>
</feature>
<evidence type="ECO:0000256" key="2">
    <source>
        <dbReference type="SAM" id="MobiDB-lite"/>
    </source>
</evidence>
<gene>
    <name evidence="3" type="ORF">BCR39DRAFT_561281</name>
</gene>
<name>A0A1Y2AQX8_9TREE</name>
<dbReference type="EMBL" id="MCFC01000062">
    <property type="protein sequence ID" value="ORY24953.1"/>
    <property type="molecule type" value="Genomic_DNA"/>
</dbReference>
<evidence type="ECO:0000313" key="3">
    <source>
        <dbReference type="EMBL" id="ORY24953.1"/>
    </source>
</evidence>